<comment type="caution">
    <text evidence="9">The sequence shown here is derived from an EMBL/GenBank/DDBJ whole genome shotgun (WGS) entry which is preliminary data.</text>
</comment>
<feature type="region of interest" description="Disordered" evidence="6">
    <location>
        <begin position="1766"/>
        <end position="1814"/>
    </location>
</feature>
<evidence type="ECO:0000256" key="3">
    <source>
        <dbReference type="ARBA" id="ARBA00022692"/>
    </source>
</evidence>
<comment type="similarity">
    <text evidence="2">Belongs to the DRAM/TMEM150 family.</text>
</comment>
<feature type="transmembrane region" description="Helical" evidence="7">
    <location>
        <begin position="594"/>
        <end position="611"/>
    </location>
</feature>
<feature type="domain" description="CWH43-like N-terminal" evidence="8">
    <location>
        <begin position="1315"/>
        <end position="1523"/>
    </location>
</feature>
<evidence type="ECO:0000256" key="4">
    <source>
        <dbReference type="ARBA" id="ARBA00022989"/>
    </source>
</evidence>
<evidence type="ECO:0000256" key="6">
    <source>
        <dbReference type="SAM" id="MobiDB-lite"/>
    </source>
</evidence>
<dbReference type="STRING" id="300112.A0A4S2KE19"/>
<gene>
    <name evidence="9" type="ORF">DBV15_02663</name>
</gene>
<feature type="transmembrane region" description="Helical" evidence="7">
    <location>
        <begin position="534"/>
        <end position="557"/>
    </location>
</feature>
<evidence type="ECO:0000259" key="8">
    <source>
        <dbReference type="Pfam" id="PF10277"/>
    </source>
</evidence>
<dbReference type="InterPro" id="IPR050911">
    <property type="entry name" value="DRAM/TMEM150_Autophagy_Mod"/>
</dbReference>
<feature type="region of interest" description="Disordered" evidence="6">
    <location>
        <begin position="826"/>
        <end position="847"/>
    </location>
</feature>
<feature type="transmembrane region" description="Helical" evidence="7">
    <location>
        <begin position="316"/>
        <end position="339"/>
    </location>
</feature>
<feature type="transmembrane region" description="Helical" evidence="7">
    <location>
        <begin position="569"/>
        <end position="588"/>
    </location>
</feature>
<feature type="transmembrane region" description="Helical" evidence="7">
    <location>
        <begin position="632"/>
        <end position="653"/>
    </location>
</feature>
<dbReference type="InterPro" id="IPR036259">
    <property type="entry name" value="MFS_trans_sf"/>
</dbReference>
<feature type="compositionally biased region" description="Basic and acidic residues" evidence="6">
    <location>
        <begin position="2151"/>
        <end position="2167"/>
    </location>
</feature>
<keyword evidence="3 7" id="KW-0812">Transmembrane</keyword>
<feature type="compositionally biased region" description="Basic and acidic residues" evidence="6">
    <location>
        <begin position="1789"/>
        <end position="1811"/>
    </location>
</feature>
<dbReference type="GO" id="GO:0022857">
    <property type="term" value="F:transmembrane transporter activity"/>
    <property type="evidence" value="ECO:0007669"/>
    <property type="project" value="InterPro"/>
</dbReference>
<feature type="transmembrane region" description="Helical" evidence="7">
    <location>
        <begin position="1412"/>
        <end position="1431"/>
    </location>
</feature>
<feature type="compositionally biased region" description="Acidic residues" evidence="6">
    <location>
        <begin position="1888"/>
        <end position="1911"/>
    </location>
</feature>
<evidence type="ECO:0000256" key="1">
    <source>
        <dbReference type="ARBA" id="ARBA00004127"/>
    </source>
</evidence>
<dbReference type="InterPro" id="IPR019402">
    <property type="entry name" value="CWH43_N"/>
</dbReference>
<dbReference type="Gene3D" id="1.20.1250.20">
    <property type="entry name" value="MFS general substrate transporter like domains"/>
    <property type="match status" value="1"/>
</dbReference>
<keyword evidence="10" id="KW-1185">Reference proteome</keyword>
<feature type="region of interest" description="Disordered" evidence="6">
    <location>
        <begin position="1882"/>
        <end position="1957"/>
    </location>
</feature>
<evidence type="ECO:0000256" key="2">
    <source>
        <dbReference type="ARBA" id="ARBA00006565"/>
    </source>
</evidence>
<sequence>MRIVPKKFSKYNICSVSLISIDNTILQSRLWEKTALPAMDLYTTICRNLPSQSRQDEILNCMQSETTVVIHENLEAPAREVKSGLPWTQLTTIAILRLIRVHFHLFLSRTLTLRLSCRAMSTHMNELSRPRSRKAINVTILTKSHREPIAHESTWRAQGNERIGPLVSPTQAQFEERASLLIHLGELRIVVGAEETSLNRGMKNRERNERVVVQSPAYEDSGVAISGELGEPSFSGECEGIASLQAPKGIEEDANPDPRYAARFTIKQHYYPENGWGWVIVVTGVMVQILATGIHGAAGAWLLLDGTKRYHQTLLNVGWLGAMSTGVALLVSPVTIAFCRRKSTRVTAVLGGLVTALGCLFTSFASQFHQLFFSYGTVVGIGVGMTRDCSTLMVAQYFKRKRELVEIFIVSGSGLGIAIMSAFIKGAITKIGWRLGLQAVTGVVFLTFILGTFYRSASLYHPQRRAILHLKNQKRKIKDKNKAAEKPAFFDFSTLKSKTVRILLVSTGISAFGINTPIFYLAHQVEEEGLGDTVVLLQAYLGLAWTLGCVAFGLLVVHRSVECRIARQYLTQAAVFVCGLCILALTAVQGNYHGYVMFAWIYGIFCGGYHYSLKMYTYERVRARNFARTWGFVQCSQAIPIAIGVPISGYINVGCGGKAGYYFSSTCVLVGSFTLFFIDLHRRNLSRHKHTRANGTKHTCSSDNCPQRRRLSFNQEHKNEGPHVAAAGAAGATAAALVLGTDIVPAQGEGIDALGTDKPELTCISEEGIADMDLPDNLLEDFDYIGDCITSCNKVENYLMLSEFENNLIAEMPIIMDRRGRRWSLGRSKTSQSNCGQTSGAQSAINEEEAKSKWRFTNVPPNANTRMITHAIVCVEIGTVRTIRRSTGTDSRYKTPHDQMPSAEDDQTRMAYGKLHVLPLSLFILIPVTFVITYTISVQWDHVVPGFPYISETGTLSPESCIFAQCLNIAALLLGCCVYIRHRQVLQWQTERGRDLVDKRLIMATTCCGILACFGLDILANFQEARVIAAHMVGAMTCFSAGTLYFCLQTYLSYKMVPAMNGIIVVYLRAILSGLTMILTIATIVPGYISMSEFQGNDYKKWLPADGGWGWHVASTICEWILAIVYCAFLLTFVPDFRLINFEDPVVTLMYLDKIESTITSDKTEATTPQDTEASLAESLNSDYMSAKAINIITCNNIPTSKYGDHKTQTMHIKHDRNAWSKSKASPSSRDAQEIDQISLSDPQTAISQHNADIYQSTQKVTNSTSIKLTITVLITVNLQNITPLPQWLSDIIALSNLASVTENKQDDLFFLFPIVTYVIAVLLGHVEAGFPYISDVATYAPESCIFSQVVNLIAILMGFMIYIRYSQVKECIRAFGSPTSLPKWNHWALIFGLISTAGLSIVANFQETSVIVVHLIGAILCFGGGTAYFWTQAVCSFYLHPSGCSLRLAHLRTALSTFCTVCFFVILITGILARLAYKGTNPRKWYKEDGGWELHVASTITEWLCAVAFCAYILTFTDEFRDVRISPPKVICNMHRLRSNNEILNESQDAVVVHDQANPSTSRGAGGYVNLLSHSPVNTPCPGYRYRESRDNLLDEAAPLVATTPPALHDNAERRPDVLCPVEIHVHDPTIRERRRRPVNHYAEKRHRRTVEDNSKRWIDLDENDSSSHSKYTELYSAHRSAKINFEMARSFDATSYAVANSHGEHGNSAADIRDRGYREGSKNDNLTWDTRPADMNYEIANSHSNYRVFYDSQTQHQAMVPPWSPELWSENHRGQSHATSEEPTDNTAKRQDDEKYETNTNQSEKKNEPDSEAACDIEQCLVQIEESLLNIEQNLLHVQDLDIPELRNLLYKSPSIERSLYEVQDLLYADGIVPVIPRNKSMSLDSNEEEAEENEEEEEVEEEVEEEEVWVGQNITIKDNDDEDGDAGAPFVNGSNEECSDAVNADERNSSRSVDDHYADWTDESNVLREEEKDSNSQMYSKKNFVLNSLGKTLPRKIALDEVKENIRLCSSEPEEPAITIDYNLNSACAEKKSLFRDKWHSRASSLDENSIFQNSELGDRQENDKLSLQDVFLMATGSRRLAANAKALSEGTLQADIPKKRHDRRGSHEEKLLQAVEATAADFRKKLESFASQRRFILHRQKRMTQKLAKEVSDAMSRSRDKSPTKSKRAIATSAAKAQDRDNGAGKSTGCDKRRRKKTSGKNQSTSENALVPSKLISLSLSLLLAALLQAVRCLTDLVEDAFRSVSYDRSGLLHAVLIKTNIYENDVIILQNQI</sequence>
<accession>A0A4S2KE19</accession>
<evidence type="ECO:0000256" key="7">
    <source>
        <dbReference type="SAM" id="Phobius"/>
    </source>
</evidence>
<feature type="transmembrane region" description="Helical" evidence="7">
    <location>
        <begin position="659"/>
        <end position="680"/>
    </location>
</feature>
<evidence type="ECO:0000256" key="5">
    <source>
        <dbReference type="ARBA" id="ARBA00023136"/>
    </source>
</evidence>
<comment type="subcellular location">
    <subcellularLocation>
        <location evidence="1">Endomembrane system</location>
        <topology evidence="1">Multi-pass membrane protein</topology>
    </subcellularLocation>
</comment>
<dbReference type="Proteomes" id="UP000310200">
    <property type="component" value="Unassembled WGS sequence"/>
</dbReference>
<feature type="transmembrane region" description="Helical" evidence="7">
    <location>
        <begin position="435"/>
        <end position="454"/>
    </location>
</feature>
<feature type="domain" description="CWH43-like N-terminal" evidence="8">
    <location>
        <begin position="916"/>
        <end position="1138"/>
    </location>
</feature>
<feature type="transmembrane region" description="Helical" evidence="7">
    <location>
        <begin position="346"/>
        <end position="366"/>
    </location>
</feature>
<keyword evidence="4 7" id="KW-1133">Transmembrane helix</keyword>
<dbReference type="EMBL" id="QBLH01003046">
    <property type="protein sequence ID" value="TGZ45798.1"/>
    <property type="molecule type" value="Genomic_DNA"/>
</dbReference>
<feature type="compositionally biased region" description="Basic and acidic residues" evidence="6">
    <location>
        <begin position="1713"/>
        <end position="1724"/>
    </location>
</feature>
<name>A0A4S2KE19_9HYME</name>
<feature type="transmembrane region" description="Helical" evidence="7">
    <location>
        <begin position="502"/>
        <end position="522"/>
    </location>
</feature>
<feature type="transmembrane region" description="Helical" evidence="7">
    <location>
        <begin position="917"/>
        <end position="936"/>
    </location>
</feature>
<feature type="transmembrane region" description="Helical" evidence="7">
    <location>
        <begin position="1452"/>
        <end position="1477"/>
    </location>
</feature>
<dbReference type="Pfam" id="PF07690">
    <property type="entry name" value="MFS_1"/>
    <property type="match status" value="1"/>
</dbReference>
<dbReference type="CDD" id="cd17352">
    <property type="entry name" value="MFS_MCT_SLC16"/>
    <property type="match status" value="1"/>
</dbReference>
<protein>
    <recommendedName>
        <fullName evidence="8">CWH43-like N-terminal domain-containing protein</fullName>
    </recommendedName>
</protein>
<feature type="compositionally biased region" description="Basic and acidic residues" evidence="6">
    <location>
        <begin position="1947"/>
        <end position="1957"/>
    </location>
</feature>
<feature type="transmembrane region" description="Helical" evidence="7">
    <location>
        <begin position="1346"/>
        <end position="1364"/>
    </location>
</feature>
<feature type="region of interest" description="Disordered" evidence="6">
    <location>
        <begin position="1703"/>
        <end position="1732"/>
    </location>
</feature>
<reference evidence="9 10" key="1">
    <citation type="journal article" date="2019" name="Philos. Trans. R. Soc. Lond., B, Biol. Sci.">
        <title>Ant behaviour and brain gene expression of defending hosts depend on the ecological success of the intruding social parasite.</title>
        <authorList>
            <person name="Kaur R."/>
            <person name="Stoldt M."/>
            <person name="Jongepier E."/>
            <person name="Feldmeyer B."/>
            <person name="Menzel F."/>
            <person name="Bornberg-Bauer E."/>
            <person name="Foitzik S."/>
        </authorList>
    </citation>
    <scope>NUCLEOTIDE SEQUENCE [LARGE SCALE GENOMIC DNA]</scope>
    <source>
        <tissue evidence="9">Whole body</tissue>
    </source>
</reference>
<keyword evidence="5 7" id="KW-0472">Membrane</keyword>
<dbReference type="SUPFAM" id="SSF103473">
    <property type="entry name" value="MFS general substrate transporter"/>
    <property type="match status" value="1"/>
</dbReference>
<dbReference type="PANTHER" id="PTHR21324:SF2">
    <property type="entry name" value="EG:22E5.9 PROTEIN"/>
    <property type="match status" value="1"/>
</dbReference>
<feature type="transmembrane region" description="Helical" evidence="7">
    <location>
        <begin position="1497"/>
        <end position="1517"/>
    </location>
</feature>
<evidence type="ECO:0000313" key="10">
    <source>
        <dbReference type="Proteomes" id="UP000310200"/>
    </source>
</evidence>
<feature type="transmembrane region" description="Helical" evidence="7">
    <location>
        <begin position="1064"/>
        <end position="1089"/>
    </location>
</feature>
<dbReference type="PANTHER" id="PTHR21324">
    <property type="entry name" value="FASTING-INDUCIBLE INTEGRAL MEMBRANE PROTEIN TM6P1-RELATED"/>
    <property type="match status" value="1"/>
</dbReference>
<organism evidence="9 10">
    <name type="scientific">Temnothorax longispinosus</name>
    <dbReference type="NCBI Taxonomy" id="300112"/>
    <lineage>
        <taxon>Eukaryota</taxon>
        <taxon>Metazoa</taxon>
        <taxon>Ecdysozoa</taxon>
        <taxon>Arthropoda</taxon>
        <taxon>Hexapoda</taxon>
        <taxon>Insecta</taxon>
        <taxon>Pterygota</taxon>
        <taxon>Neoptera</taxon>
        <taxon>Endopterygota</taxon>
        <taxon>Hymenoptera</taxon>
        <taxon>Apocrita</taxon>
        <taxon>Aculeata</taxon>
        <taxon>Formicoidea</taxon>
        <taxon>Formicidae</taxon>
        <taxon>Myrmicinae</taxon>
        <taxon>Temnothorax</taxon>
    </lineage>
</organism>
<proteinExistence type="inferred from homology"/>
<dbReference type="Pfam" id="PF10277">
    <property type="entry name" value="Frag1"/>
    <property type="match status" value="2"/>
</dbReference>
<dbReference type="InterPro" id="IPR011701">
    <property type="entry name" value="MFS"/>
</dbReference>
<feature type="compositionally biased region" description="Polar residues" evidence="6">
    <location>
        <begin position="827"/>
        <end position="845"/>
    </location>
</feature>
<feature type="transmembrane region" description="Helical" evidence="7">
    <location>
        <begin position="1028"/>
        <end position="1052"/>
    </location>
</feature>
<feature type="transmembrane region" description="Helical" evidence="7">
    <location>
        <begin position="276"/>
        <end position="304"/>
    </location>
</feature>
<feature type="transmembrane region" description="Helical" evidence="7">
    <location>
        <begin position="1001"/>
        <end position="1022"/>
    </location>
</feature>
<evidence type="ECO:0000313" key="9">
    <source>
        <dbReference type="EMBL" id="TGZ45798.1"/>
    </source>
</evidence>
<feature type="transmembrane region" description="Helical" evidence="7">
    <location>
        <begin position="407"/>
        <end position="429"/>
    </location>
</feature>
<feature type="transmembrane region" description="Helical" evidence="7">
    <location>
        <begin position="962"/>
        <end position="980"/>
    </location>
</feature>
<feature type="transmembrane region" description="Helical" evidence="7">
    <location>
        <begin position="372"/>
        <end position="395"/>
    </location>
</feature>
<feature type="transmembrane region" description="Helical" evidence="7">
    <location>
        <begin position="1309"/>
        <end position="1334"/>
    </location>
</feature>
<feature type="transmembrane region" description="Helical" evidence="7">
    <location>
        <begin position="1109"/>
        <end position="1134"/>
    </location>
</feature>
<feature type="region of interest" description="Disordered" evidence="6">
    <location>
        <begin position="2150"/>
        <end position="2210"/>
    </location>
</feature>
<dbReference type="GO" id="GO:0012505">
    <property type="term" value="C:endomembrane system"/>
    <property type="evidence" value="ECO:0007669"/>
    <property type="project" value="UniProtKB-SubCell"/>
</dbReference>